<keyword evidence="3" id="KW-1185">Reference proteome</keyword>
<comment type="caution">
    <text evidence="2">The sequence shown here is derived from an EMBL/GenBank/DDBJ whole genome shotgun (WGS) entry which is preliminary data.</text>
</comment>
<feature type="compositionally biased region" description="Basic and acidic residues" evidence="1">
    <location>
        <begin position="121"/>
        <end position="131"/>
    </location>
</feature>
<proteinExistence type="predicted"/>
<dbReference type="EMBL" id="JBJJXI010000167">
    <property type="protein sequence ID" value="KAL3384840.1"/>
    <property type="molecule type" value="Genomic_DNA"/>
</dbReference>
<accession>A0ABD2VWF0</accession>
<feature type="region of interest" description="Disordered" evidence="1">
    <location>
        <begin position="86"/>
        <end position="131"/>
    </location>
</feature>
<dbReference type="AlphaFoldDB" id="A0ABD2VWF0"/>
<gene>
    <name evidence="2" type="ORF">TKK_019485</name>
</gene>
<dbReference type="Proteomes" id="UP001627154">
    <property type="component" value="Unassembled WGS sequence"/>
</dbReference>
<protein>
    <submittedName>
        <fullName evidence="2">Uncharacterized protein</fullName>
    </submittedName>
</protein>
<organism evidence="2 3">
    <name type="scientific">Trichogramma kaykai</name>
    <dbReference type="NCBI Taxonomy" id="54128"/>
    <lineage>
        <taxon>Eukaryota</taxon>
        <taxon>Metazoa</taxon>
        <taxon>Ecdysozoa</taxon>
        <taxon>Arthropoda</taxon>
        <taxon>Hexapoda</taxon>
        <taxon>Insecta</taxon>
        <taxon>Pterygota</taxon>
        <taxon>Neoptera</taxon>
        <taxon>Endopterygota</taxon>
        <taxon>Hymenoptera</taxon>
        <taxon>Apocrita</taxon>
        <taxon>Proctotrupomorpha</taxon>
        <taxon>Chalcidoidea</taxon>
        <taxon>Trichogrammatidae</taxon>
        <taxon>Trichogramma</taxon>
    </lineage>
</organism>
<name>A0ABD2VWF0_9HYME</name>
<evidence type="ECO:0000256" key="1">
    <source>
        <dbReference type="SAM" id="MobiDB-lite"/>
    </source>
</evidence>
<reference evidence="2 3" key="1">
    <citation type="journal article" date="2024" name="bioRxiv">
        <title>A reference genome for Trichogramma kaykai: A tiny desert-dwelling parasitoid wasp with competing sex-ratio distorters.</title>
        <authorList>
            <person name="Culotta J."/>
            <person name="Lindsey A.R."/>
        </authorList>
    </citation>
    <scope>NUCLEOTIDE SEQUENCE [LARGE SCALE GENOMIC DNA]</scope>
    <source>
        <strain evidence="2 3">KSX58</strain>
    </source>
</reference>
<evidence type="ECO:0000313" key="3">
    <source>
        <dbReference type="Proteomes" id="UP001627154"/>
    </source>
</evidence>
<sequence length="131" mass="14834">MNLKKKRVKIQKGSTVMKGTLAKLSILEIKEERRAITREEIDVGQDQPAEIIHDLLRIINKYCDCVELNMSELGCARCIEVESQEAETVPQLPPEIETQPPQTDAPKPENSTSRIFKARKRAAEALEHQAK</sequence>
<evidence type="ECO:0000313" key="2">
    <source>
        <dbReference type="EMBL" id="KAL3384840.1"/>
    </source>
</evidence>